<dbReference type="PANTHER" id="PTHR36531">
    <property type="entry name" value="CRISPR-ASSOCIATED EXONUCLEASE CAS4"/>
    <property type="match status" value="1"/>
</dbReference>
<dbReference type="InterPro" id="IPR011604">
    <property type="entry name" value="PDDEXK-like_dom_sf"/>
</dbReference>
<dbReference type="Pfam" id="PF12705">
    <property type="entry name" value="PDDEXK_1"/>
    <property type="match status" value="1"/>
</dbReference>
<keyword evidence="9" id="KW-1185">Reference proteome</keyword>
<evidence type="ECO:0000256" key="4">
    <source>
        <dbReference type="ARBA" id="ARBA00022801"/>
    </source>
</evidence>
<organism evidence="8 9">
    <name type="scientific">Paracraurococcus lichenis</name>
    <dbReference type="NCBI Taxonomy" id="3064888"/>
    <lineage>
        <taxon>Bacteria</taxon>
        <taxon>Pseudomonadati</taxon>
        <taxon>Pseudomonadota</taxon>
        <taxon>Alphaproteobacteria</taxon>
        <taxon>Acetobacterales</taxon>
        <taxon>Roseomonadaceae</taxon>
        <taxon>Paracraurococcus</taxon>
    </lineage>
</organism>
<evidence type="ECO:0000259" key="7">
    <source>
        <dbReference type="Pfam" id="PF12705"/>
    </source>
</evidence>
<evidence type="ECO:0000313" key="8">
    <source>
        <dbReference type="EMBL" id="MDO9712801.1"/>
    </source>
</evidence>
<comment type="caution">
    <text evidence="8">The sequence shown here is derived from an EMBL/GenBank/DDBJ whole genome shotgun (WGS) entry which is preliminary data.</text>
</comment>
<sequence length="161" mass="17409">MSGLLFGLAALALLAWWLLRRRAAVLPGGVVYSDAPDAPTLVSHRHRLAGRPDYVVRGARGPVPVEVKSRGCGRHGPHAGERAQLLAYCLLVEAEFGEPVREGLLQYRDRAVQVPFGEAERRETAALLAAMVGRQERHRSHLQAARCRGCGTRAACGEALG</sequence>
<dbReference type="InterPro" id="IPR038726">
    <property type="entry name" value="PDDEXK_AddAB-type"/>
</dbReference>
<evidence type="ECO:0000256" key="6">
    <source>
        <dbReference type="ARBA" id="ARBA00023014"/>
    </source>
</evidence>
<keyword evidence="4" id="KW-0378">Hydrolase</keyword>
<accession>A0ABT9E9G6</accession>
<keyword evidence="3" id="KW-0479">Metal-binding</keyword>
<evidence type="ECO:0000256" key="2">
    <source>
        <dbReference type="ARBA" id="ARBA00022722"/>
    </source>
</evidence>
<protein>
    <submittedName>
        <fullName evidence="8">Dna2/Cas4 domain-containing protein</fullName>
    </submittedName>
</protein>
<evidence type="ECO:0000256" key="1">
    <source>
        <dbReference type="ARBA" id="ARBA00001966"/>
    </source>
</evidence>
<feature type="domain" description="PD-(D/E)XK endonuclease-like" evidence="7">
    <location>
        <begin position="46"/>
        <end position="156"/>
    </location>
</feature>
<reference evidence="8 9" key="1">
    <citation type="submission" date="2023-08" db="EMBL/GenBank/DDBJ databases">
        <title>The draft genome sequence of Paracraurococcus sp. LOR1-02.</title>
        <authorList>
            <person name="Kingkaew E."/>
            <person name="Tanasupawat S."/>
        </authorList>
    </citation>
    <scope>NUCLEOTIDE SEQUENCE [LARGE SCALE GENOMIC DNA]</scope>
    <source>
        <strain evidence="8 9">LOR1-02</strain>
    </source>
</reference>
<proteinExistence type="predicted"/>
<keyword evidence="5" id="KW-0408">Iron</keyword>
<evidence type="ECO:0000313" key="9">
    <source>
        <dbReference type="Proteomes" id="UP001243009"/>
    </source>
</evidence>
<name>A0ABT9E9G6_9PROT</name>
<dbReference type="InterPro" id="IPR051827">
    <property type="entry name" value="Cas4_exonuclease"/>
</dbReference>
<dbReference type="Gene3D" id="3.90.320.10">
    <property type="match status" value="1"/>
</dbReference>
<evidence type="ECO:0000256" key="5">
    <source>
        <dbReference type="ARBA" id="ARBA00023004"/>
    </source>
</evidence>
<keyword evidence="6" id="KW-0411">Iron-sulfur</keyword>
<comment type="cofactor">
    <cofactor evidence="1">
        <name>[4Fe-4S] cluster</name>
        <dbReference type="ChEBI" id="CHEBI:49883"/>
    </cofactor>
</comment>
<gene>
    <name evidence="8" type="ORF">Q7A36_31000</name>
</gene>
<evidence type="ECO:0000256" key="3">
    <source>
        <dbReference type="ARBA" id="ARBA00022723"/>
    </source>
</evidence>
<dbReference type="Proteomes" id="UP001243009">
    <property type="component" value="Unassembled WGS sequence"/>
</dbReference>
<dbReference type="RefSeq" id="WP_305107660.1">
    <property type="nucleotide sequence ID" value="NZ_JAUTWS010000059.1"/>
</dbReference>
<keyword evidence="2" id="KW-0540">Nuclease</keyword>
<dbReference type="EMBL" id="JAUTWS010000059">
    <property type="protein sequence ID" value="MDO9712801.1"/>
    <property type="molecule type" value="Genomic_DNA"/>
</dbReference>
<dbReference type="PANTHER" id="PTHR36531:SF6">
    <property type="entry name" value="DNA REPLICATION ATP-DEPENDENT HELICASE_NUCLEASE DNA2"/>
    <property type="match status" value="1"/>
</dbReference>